<evidence type="ECO:0000259" key="1">
    <source>
        <dbReference type="Pfam" id="PF18367"/>
    </source>
</evidence>
<dbReference type="GO" id="GO:0003677">
    <property type="term" value="F:DNA binding"/>
    <property type="evidence" value="ECO:0007669"/>
    <property type="project" value="UniProtKB-KW"/>
</dbReference>
<dbReference type="InterPro" id="IPR041098">
    <property type="entry name" value="Rv2175c_C"/>
</dbReference>
<comment type="caution">
    <text evidence="3">The sequence shown here is derived from an EMBL/GenBank/DDBJ whole genome shotgun (WGS) entry which is preliminary data.</text>
</comment>
<evidence type="ECO:0000313" key="5">
    <source>
        <dbReference type="Proteomes" id="UP000271464"/>
    </source>
</evidence>
<dbReference type="EMBL" id="UPHL01000090">
    <property type="protein sequence ID" value="VAZ84374.1"/>
    <property type="molecule type" value="Genomic_DNA"/>
</dbReference>
<dbReference type="AlphaFoldDB" id="A0AB38UUK0"/>
<dbReference type="InterPro" id="IPR048576">
    <property type="entry name" value="Rv2175c_wHTH"/>
</dbReference>
<gene>
    <name evidence="3" type="ORF">LAUMK42_03195</name>
    <name evidence="4" type="ORF">LAUMK4_03143</name>
</gene>
<evidence type="ECO:0000313" key="4">
    <source>
        <dbReference type="EMBL" id="VAZ95407.1"/>
    </source>
</evidence>
<sequence>MRAGTAREGAGHFSVGSVTMRAGTAREGAGHFSFSHGAIVGGGANRMRQCCTKLYTCAVGSIPAGDDVLDPNEPTYDLPRVAELLGVPISKVHQQLREGHLVAVRRAGGVVVPQVFFTNSGQVVKSLPGLLTILHDGGYRDTEIVRWLFTPDPSLTITRDGSRDVVSNARPVDALHAHQAREVVRRAQAMAY</sequence>
<dbReference type="Proteomes" id="UP000279331">
    <property type="component" value="Unassembled WGS sequence"/>
</dbReference>
<feature type="domain" description="DNA-binding protein Rv2175c wHTH" evidence="2">
    <location>
        <begin position="61"/>
        <end position="117"/>
    </location>
</feature>
<reference evidence="5 6" key="1">
    <citation type="submission" date="2018-09" db="EMBL/GenBank/DDBJ databases">
        <authorList>
            <person name="Tagini F."/>
        </authorList>
    </citation>
    <scope>NUCLEOTIDE SEQUENCE [LARGE SCALE GENOMIC DNA]</scope>
    <source>
        <strain evidence="4 5">MK4</strain>
        <strain evidence="3 6">MK42</strain>
    </source>
</reference>
<keyword evidence="3" id="KW-0238">DNA-binding</keyword>
<dbReference type="Proteomes" id="UP000271464">
    <property type="component" value="Unassembled WGS sequence"/>
</dbReference>
<feature type="domain" description="Rv2175c C-terminal" evidence="1">
    <location>
        <begin position="124"/>
        <end position="191"/>
    </location>
</feature>
<protein>
    <submittedName>
        <fullName evidence="3">DNA-binding protein</fullName>
    </submittedName>
</protein>
<proteinExistence type="predicted"/>
<evidence type="ECO:0000313" key="3">
    <source>
        <dbReference type="EMBL" id="VAZ84374.1"/>
    </source>
</evidence>
<keyword evidence="5" id="KW-1185">Reference proteome</keyword>
<organism evidence="3 6">
    <name type="scientific">Mycobacterium persicum</name>
    <dbReference type="NCBI Taxonomy" id="1487726"/>
    <lineage>
        <taxon>Bacteria</taxon>
        <taxon>Bacillati</taxon>
        <taxon>Actinomycetota</taxon>
        <taxon>Actinomycetes</taxon>
        <taxon>Mycobacteriales</taxon>
        <taxon>Mycobacteriaceae</taxon>
        <taxon>Mycobacterium</taxon>
    </lineage>
</organism>
<dbReference type="EMBL" id="UPHM01000086">
    <property type="protein sequence ID" value="VAZ95407.1"/>
    <property type="molecule type" value="Genomic_DNA"/>
</dbReference>
<evidence type="ECO:0000313" key="6">
    <source>
        <dbReference type="Proteomes" id="UP000279331"/>
    </source>
</evidence>
<accession>A0AB38UUK0</accession>
<dbReference type="Pfam" id="PF18367">
    <property type="entry name" value="Rv2175c_C"/>
    <property type="match status" value="1"/>
</dbReference>
<name>A0AB38UUK0_9MYCO</name>
<dbReference type="Pfam" id="PF21531">
    <property type="entry name" value="Rv2175c_wHTH"/>
    <property type="match status" value="1"/>
</dbReference>
<evidence type="ECO:0000259" key="2">
    <source>
        <dbReference type="Pfam" id="PF21531"/>
    </source>
</evidence>